<dbReference type="Proteomes" id="UP000799754">
    <property type="component" value="Unassembled WGS sequence"/>
</dbReference>
<sequence length="157" mass="18571">MVPAKEAMTAMGREFDNMIWAELSDLTEYVDDLPVDIDARTPLPSMRPMQWLFQFSQSTLTRLDLDWILWRQQEHNDKVDGSSEFLKDLTVTRLPHLIAFQIRNAVLPMIKLPNDVSHLEDTFLTFLEEHPKIECLAWPLDKFYNYIRPSLETQNRY</sequence>
<accession>A0ACB6RYX0</accession>
<protein>
    <submittedName>
        <fullName evidence="1">Uncharacterized protein</fullName>
    </submittedName>
</protein>
<keyword evidence="2" id="KW-1185">Reference proteome</keyword>
<name>A0ACB6RYX0_9PLEO</name>
<evidence type="ECO:0000313" key="2">
    <source>
        <dbReference type="Proteomes" id="UP000799754"/>
    </source>
</evidence>
<proteinExistence type="predicted"/>
<dbReference type="EMBL" id="MU006719">
    <property type="protein sequence ID" value="KAF2626974.1"/>
    <property type="molecule type" value="Genomic_DNA"/>
</dbReference>
<gene>
    <name evidence="1" type="ORF">BU25DRAFT_76033</name>
</gene>
<organism evidence="1 2">
    <name type="scientific">Macroventuria anomochaeta</name>
    <dbReference type="NCBI Taxonomy" id="301207"/>
    <lineage>
        <taxon>Eukaryota</taxon>
        <taxon>Fungi</taxon>
        <taxon>Dikarya</taxon>
        <taxon>Ascomycota</taxon>
        <taxon>Pezizomycotina</taxon>
        <taxon>Dothideomycetes</taxon>
        <taxon>Pleosporomycetidae</taxon>
        <taxon>Pleosporales</taxon>
        <taxon>Pleosporineae</taxon>
        <taxon>Didymellaceae</taxon>
        <taxon>Macroventuria</taxon>
    </lineage>
</organism>
<comment type="caution">
    <text evidence="1">The sequence shown here is derived from an EMBL/GenBank/DDBJ whole genome shotgun (WGS) entry which is preliminary data.</text>
</comment>
<evidence type="ECO:0000313" key="1">
    <source>
        <dbReference type="EMBL" id="KAF2626974.1"/>
    </source>
</evidence>
<reference evidence="1" key="1">
    <citation type="journal article" date="2020" name="Stud. Mycol.">
        <title>101 Dothideomycetes genomes: a test case for predicting lifestyles and emergence of pathogens.</title>
        <authorList>
            <person name="Haridas S."/>
            <person name="Albert R."/>
            <person name="Binder M."/>
            <person name="Bloem J."/>
            <person name="Labutti K."/>
            <person name="Salamov A."/>
            <person name="Andreopoulos B."/>
            <person name="Baker S."/>
            <person name="Barry K."/>
            <person name="Bills G."/>
            <person name="Bluhm B."/>
            <person name="Cannon C."/>
            <person name="Castanera R."/>
            <person name="Culley D."/>
            <person name="Daum C."/>
            <person name="Ezra D."/>
            <person name="Gonzalez J."/>
            <person name="Henrissat B."/>
            <person name="Kuo A."/>
            <person name="Liang C."/>
            <person name="Lipzen A."/>
            <person name="Lutzoni F."/>
            <person name="Magnuson J."/>
            <person name="Mondo S."/>
            <person name="Nolan M."/>
            <person name="Ohm R."/>
            <person name="Pangilinan J."/>
            <person name="Park H.-J."/>
            <person name="Ramirez L."/>
            <person name="Alfaro M."/>
            <person name="Sun H."/>
            <person name="Tritt A."/>
            <person name="Yoshinaga Y."/>
            <person name="Zwiers L.-H."/>
            <person name="Turgeon B."/>
            <person name="Goodwin S."/>
            <person name="Spatafora J."/>
            <person name="Crous P."/>
            <person name="Grigoriev I."/>
        </authorList>
    </citation>
    <scope>NUCLEOTIDE SEQUENCE</scope>
    <source>
        <strain evidence="1">CBS 525.71</strain>
    </source>
</reference>